<evidence type="ECO:0000256" key="1">
    <source>
        <dbReference type="PROSITE-ProRule" id="PRU00047"/>
    </source>
</evidence>
<dbReference type="GO" id="GO:0008270">
    <property type="term" value="F:zinc ion binding"/>
    <property type="evidence" value="ECO:0007669"/>
    <property type="project" value="UniProtKB-KW"/>
</dbReference>
<dbReference type="AlphaFoldDB" id="A0A1X6MHS6"/>
<protein>
    <recommendedName>
        <fullName evidence="3">CCHC-type domain-containing protein</fullName>
    </recommendedName>
</protein>
<proteinExistence type="predicted"/>
<feature type="compositionally biased region" description="Polar residues" evidence="2">
    <location>
        <begin position="239"/>
        <end position="256"/>
    </location>
</feature>
<gene>
    <name evidence="4" type="ORF">POSPLADRAFT_1063178</name>
</gene>
<feature type="compositionally biased region" description="Low complexity" evidence="2">
    <location>
        <begin position="322"/>
        <end position="337"/>
    </location>
</feature>
<keyword evidence="1" id="KW-0862">Zinc</keyword>
<name>A0A1X6MHS6_9APHY</name>
<reference evidence="4 5" key="1">
    <citation type="submission" date="2017-04" db="EMBL/GenBank/DDBJ databases">
        <title>Genome Sequence of the Model Brown-Rot Fungus Postia placenta SB12.</title>
        <authorList>
            <consortium name="DOE Joint Genome Institute"/>
            <person name="Gaskell J."/>
            <person name="Kersten P."/>
            <person name="Larrondo L.F."/>
            <person name="Canessa P."/>
            <person name="Martinez D."/>
            <person name="Hibbett D."/>
            <person name="Schmoll M."/>
            <person name="Kubicek C.P."/>
            <person name="Martinez A.T."/>
            <person name="Yadav J."/>
            <person name="Master E."/>
            <person name="Magnuson J.K."/>
            <person name="James T."/>
            <person name="Yaver D."/>
            <person name="Berka R."/>
            <person name="Labutti K."/>
            <person name="Lipzen A."/>
            <person name="Aerts A."/>
            <person name="Barry K."/>
            <person name="Henrissat B."/>
            <person name="Blanchette R."/>
            <person name="Grigoriev I."/>
            <person name="Cullen D."/>
        </authorList>
    </citation>
    <scope>NUCLEOTIDE SEQUENCE [LARGE SCALE GENOMIC DNA]</scope>
    <source>
        <strain evidence="4 5">MAD-698-R-SB12</strain>
    </source>
</reference>
<dbReference type="RefSeq" id="XP_024332761.1">
    <property type="nucleotide sequence ID" value="XM_024481620.1"/>
</dbReference>
<accession>A0A1X6MHS6</accession>
<evidence type="ECO:0000259" key="3">
    <source>
        <dbReference type="PROSITE" id="PS50158"/>
    </source>
</evidence>
<sequence>LELYNILPVDIHQRLIFAISAMHAYGHQWACQIVYNPRLREGLGLTDGEGVERLWSRLRKLIPITRSSARSRRIWLIDRQAKVISLDLRDDLGHWIAQRLRHGVESREALSLEELARVGIPKEELRDEWKQQCVAQTSIRAHAPCHELYAHLPFLPPSIVAACQGQIHAFDSQDLIDVYIPDGPETILYRCEQQPCPNRTPRSIEEDYPRYKAIRRAQHPLGPRSTLASRSASRHSRPVSPTSRLPQTVAESSQTRGDLPPDPAPEPEPEEGAGEEGISESESEASTGSTSPPALAPASAVPDVRDPPAELPSAPSPPTPPRGRSSTRSSRSSTSGGPPQPPLPPQRPPSPPTPIMSSPAAAPDKETLKLLLPLRYDGKTVIECNRFLSQLRIYWLVNTSLTTIELKVQVALSLLDGDARAWATPYFAQLASVQVGVQGATTPFANEAAFATAFRARFGNLDDEAAAQVELAKLCADKSFSALFKGPADRSGYGDLELRDKYLSGIPSRVYRKIELETFATWQAAEKRATEVEQILDISRARRPELNNFFSARGRGRGGARGGAPSTHTASASINAAVGKGNFPGTCFGCGKQGYRRFECPNCKDKPYTKRADARATVASGSTQAATSAPITTTPSASISAASAKSEQSELADLMAQVKSMREELEHYRAMKEEGF</sequence>
<keyword evidence="1" id="KW-0479">Metal-binding</keyword>
<dbReference type="PROSITE" id="PS50158">
    <property type="entry name" value="ZF_CCHC"/>
    <property type="match status" value="1"/>
</dbReference>
<evidence type="ECO:0000313" key="5">
    <source>
        <dbReference type="Proteomes" id="UP000194127"/>
    </source>
</evidence>
<feature type="compositionally biased region" description="Low complexity" evidence="2">
    <location>
        <begin position="284"/>
        <end position="302"/>
    </location>
</feature>
<dbReference type="PANTHER" id="PTHR33096:SF1">
    <property type="entry name" value="CXC1-LIKE CYSTEINE CLUSTER ASSOCIATED WITH KDZ TRANSPOSASES DOMAIN-CONTAINING PROTEIN"/>
    <property type="match status" value="1"/>
</dbReference>
<feature type="compositionally biased region" description="Acidic residues" evidence="2">
    <location>
        <begin position="265"/>
        <end position="283"/>
    </location>
</feature>
<dbReference type="PANTHER" id="PTHR33096">
    <property type="entry name" value="CXC2 DOMAIN-CONTAINING PROTEIN"/>
    <property type="match status" value="1"/>
</dbReference>
<dbReference type="Proteomes" id="UP000194127">
    <property type="component" value="Unassembled WGS sequence"/>
</dbReference>
<dbReference type="STRING" id="670580.A0A1X6MHS6"/>
<dbReference type="EMBL" id="KZ110708">
    <property type="protein sequence ID" value="OSX55967.1"/>
    <property type="molecule type" value="Genomic_DNA"/>
</dbReference>
<feature type="compositionally biased region" description="Low complexity" evidence="2">
    <location>
        <begin position="622"/>
        <end position="651"/>
    </location>
</feature>
<organism evidence="4 5">
    <name type="scientific">Postia placenta MAD-698-R-SB12</name>
    <dbReference type="NCBI Taxonomy" id="670580"/>
    <lineage>
        <taxon>Eukaryota</taxon>
        <taxon>Fungi</taxon>
        <taxon>Dikarya</taxon>
        <taxon>Basidiomycota</taxon>
        <taxon>Agaricomycotina</taxon>
        <taxon>Agaricomycetes</taxon>
        <taxon>Polyporales</taxon>
        <taxon>Adustoporiaceae</taxon>
        <taxon>Rhodonia</taxon>
    </lineage>
</organism>
<dbReference type="OrthoDB" id="3064660at2759"/>
<feature type="domain" description="CCHC-type" evidence="3">
    <location>
        <begin position="587"/>
        <end position="602"/>
    </location>
</feature>
<keyword evidence="1" id="KW-0863">Zinc-finger</keyword>
<feature type="region of interest" description="Disordered" evidence="2">
    <location>
        <begin position="215"/>
        <end position="362"/>
    </location>
</feature>
<evidence type="ECO:0000313" key="4">
    <source>
        <dbReference type="EMBL" id="OSX55967.1"/>
    </source>
</evidence>
<feature type="non-terminal residue" evidence="4">
    <location>
        <position position="1"/>
    </location>
</feature>
<feature type="compositionally biased region" description="Pro residues" evidence="2">
    <location>
        <begin position="338"/>
        <end position="354"/>
    </location>
</feature>
<dbReference type="InterPro" id="IPR001878">
    <property type="entry name" value="Znf_CCHC"/>
</dbReference>
<feature type="region of interest" description="Disordered" evidence="2">
    <location>
        <begin position="619"/>
        <end position="651"/>
    </location>
</feature>
<evidence type="ECO:0000256" key="2">
    <source>
        <dbReference type="SAM" id="MobiDB-lite"/>
    </source>
</evidence>
<dbReference type="Pfam" id="PF18758">
    <property type="entry name" value="KDZ"/>
    <property type="match status" value="1"/>
</dbReference>
<dbReference type="GeneID" id="36326570"/>
<keyword evidence="5" id="KW-1185">Reference proteome</keyword>
<dbReference type="InterPro" id="IPR040521">
    <property type="entry name" value="KDZ"/>
</dbReference>
<dbReference type="GO" id="GO:0003676">
    <property type="term" value="F:nucleic acid binding"/>
    <property type="evidence" value="ECO:0007669"/>
    <property type="project" value="InterPro"/>
</dbReference>